<protein>
    <recommendedName>
        <fullName evidence="4">Flagellar hook-length control protein FliK</fullName>
    </recommendedName>
</protein>
<dbReference type="Proteomes" id="UP000179284">
    <property type="component" value="Chromosome I"/>
</dbReference>
<dbReference type="InterPro" id="IPR046207">
    <property type="entry name" value="DUF6240"/>
</dbReference>
<sequence>MNITFQNITDQRAEKKPFINGMEAENRTGLSAGRTEKTGGSAYAVQLDSSLFSDDAYAKNAKSIDDISNMAENTDVLNRHNFMALLSNTMSGEDYAKALEDGFDLKNLNSAETVTIVDRIKSALLQAGVEVVGYNDDMSLDKLTKIFGNKGFASALKSSFSENDIPLTEENITDAKVAYEEVSQMENLDDSAVKYLVLNNKSATIGNVYLAQHSTNGQNASGRGFYAQDMSGYYAQKSDSYDWEQLRPQLEKVANEAGLSAEDDHVIDMAKWTVMQGIPLTAENLDRVIELKEISFPIKDEKLASVITSAIADGKSAVEGNIIDPTSNMSRAIEIADKTAKLSDTSVDKVLSQGKEVNLKNLFEAEYSSVSVNAAYYDTAASQTARLQLEEVRLKMTVEANKQLLDSGFSIDTAPMEQLIERLKSILGQQADEAAGQAVDEHTHVTGVSSKAIFEMSLSRISIIRTAPADLVGKMSSEFETATLGKISEEAAKLTMKFKAASQGYEELMTAPRADLGDSIKKAFRNVDDILQDLGKELNDENRRAVRILGYNIMEINEENFEKVRSWDQKLKSTIERLKPGAVLDLIRDGKNPLGMTIEELGKSLDENLMGGNNDSSGGNSKSDEKYAKFLYKLEKKGNITEAEKQSFIGIYRLFHTIKATDYQAIGSLLKTDQDMTLGNLLKATRTQKTSKRGLDFTVDDDFGGLSAGQSGIKIDEQINSAFRFYSAQADIVYENLEPEKLAKAAPKNETLLPDLANALSQAEIDKELERKYSDEQLKDIRETVASRLTESTLDEMDALDMELTYNNLEAMIANRRDRKSGKIWEKATDYDEKADEIQDKLTSLLGEEGYEEEYQKQVLSLRDQLSEEILNPENSFIDVRAIKLMQKQLSVMSGNAERGSFEIPVEVEGTKVSMHVTLRSDNSNITRMDASIQTYEYGLITASLYEKGGVINGMLTTTSAENAEESEYLEGIRQKMCDNLANMIKDIGVDQNMISILYHAQSKPTGVGTGIARAMDGGQNNNTDTTTLLKMAKAFIEAL</sequence>
<evidence type="ECO:0000256" key="1">
    <source>
        <dbReference type="SAM" id="MobiDB-lite"/>
    </source>
</evidence>
<keyword evidence="3" id="KW-1185">Reference proteome</keyword>
<gene>
    <name evidence="2" type="ORF">bhn_I0054</name>
</gene>
<organism evidence="2 3">
    <name type="scientific">Butyrivibrio hungatei</name>
    <dbReference type="NCBI Taxonomy" id="185008"/>
    <lineage>
        <taxon>Bacteria</taxon>
        <taxon>Bacillati</taxon>
        <taxon>Bacillota</taxon>
        <taxon>Clostridia</taxon>
        <taxon>Lachnospirales</taxon>
        <taxon>Lachnospiraceae</taxon>
        <taxon>Butyrivibrio</taxon>
    </lineage>
</organism>
<evidence type="ECO:0000313" key="2">
    <source>
        <dbReference type="EMBL" id="AOZ95090.1"/>
    </source>
</evidence>
<dbReference type="OrthoDB" id="9759262at2"/>
<reference evidence="3" key="1">
    <citation type="submission" date="2016-10" db="EMBL/GenBank/DDBJ databases">
        <title>The complete genome sequence of the rumen bacterium Butyrivibrio hungatei MB2003.</title>
        <authorList>
            <person name="Palevich N."/>
            <person name="Kelly W.J."/>
            <person name="Leahy S.C."/>
            <person name="Altermann E."/>
            <person name="Rakonjac J."/>
            <person name="Attwood G.T."/>
        </authorList>
    </citation>
    <scope>NUCLEOTIDE SEQUENCE [LARGE SCALE GENOMIC DNA]</scope>
    <source>
        <strain evidence="3">MB2003</strain>
    </source>
</reference>
<evidence type="ECO:0000313" key="3">
    <source>
        <dbReference type="Proteomes" id="UP000179284"/>
    </source>
</evidence>
<feature type="region of interest" description="Disordered" evidence="1">
    <location>
        <begin position="14"/>
        <end position="35"/>
    </location>
</feature>
<name>A0A1D9NXU3_9FIRM</name>
<dbReference type="EMBL" id="CP017831">
    <property type="protein sequence ID" value="AOZ95090.1"/>
    <property type="molecule type" value="Genomic_DNA"/>
</dbReference>
<dbReference type="RefSeq" id="WP_071174912.1">
    <property type="nucleotide sequence ID" value="NZ_CP017831.1"/>
</dbReference>
<dbReference type="KEGG" id="bhu:bhn_I0054"/>
<evidence type="ECO:0008006" key="4">
    <source>
        <dbReference type="Google" id="ProtNLM"/>
    </source>
</evidence>
<dbReference type="Pfam" id="PF19753">
    <property type="entry name" value="DUF6240"/>
    <property type="match status" value="2"/>
</dbReference>
<accession>A0A1D9NXU3</accession>
<dbReference type="AlphaFoldDB" id="A0A1D9NXU3"/>
<proteinExistence type="predicted"/>